<dbReference type="EMBL" id="AMQN01004612">
    <property type="status" value="NOT_ANNOTATED_CDS"/>
    <property type="molecule type" value="Genomic_DNA"/>
</dbReference>
<dbReference type="InterPro" id="IPR003974">
    <property type="entry name" value="K_chnl_volt-dep_Kv3"/>
</dbReference>
<evidence type="ECO:0008006" key="18">
    <source>
        <dbReference type="Google" id="ProtNLM"/>
    </source>
</evidence>
<dbReference type="HOGENOM" id="CLU_011722_4_0_1"/>
<evidence type="ECO:0000256" key="12">
    <source>
        <dbReference type="SAM" id="Phobius"/>
    </source>
</evidence>
<evidence type="ECO:0000259" key="13">
    <source>
        <dbReference type="Pfam" id="PF00520"/>
    </source>
</evidence>
<dbReference type="Pfam" id="PF02214">
    <property type="entry name" value="BTB_2"/>
    <property type="match status" value="1"/>
</dbReference>
<evidence type="ECO:0000256" key="9">
    <source>
        <dbReference type="ARBA" id="ARBA00023065"/>
    </source>
</evidence>
<keyword evidence="8 12" id="KW-1133">Transmembrane helix</keyword>
<evidence type="ECO:0000313" key="16">
    <source>
        <dbReference type="EnsemblMetazoa" id="CapteP187221"/>
    </source>
</evidence>
<evidence type="ECO:0000256" key="6">
    <source>
        <dbReference type="ARBA" id="ARBA00022882"/>
    </source>
</evidence>
<dbReference type="PRINTS" id="PR00169">
    <property type="entry name" value="KCHANNEL"/>
</dbReference>
<feature type="transmembrane region" description="Helical" evidence="12">
    <location>
        <begin position="231"/>
        <end position="251"/>
    </location>
</feature>
<dbReference type="GO" id="GO:0005249">
    <property type="term" value="F:voltage-gated potassium channel activity"/>
    <property type="evidence" value="ECO:0007669"/>
    <property type="project" value="InterPro"/>
</dbReference>
<dbReference type="OMA" id="CITKPER"/>
<evidence type="ECO:0000256" key="10">
    <source>
        <dbReference type="ARBA" id="ARBA00023136"/>
    </source>
</evidence>
<dbReference type="Gene3D" id="1.10.287.70">
    <property type="match status" value="1"/>
</dbReference>
<reference evidence="17" key="1">
    <citation type="submission" date="2012-12" db="EMBL/GenBank/DDBJ databases">
        <authorList>
            <person name="Hellsten U."/>
            <person name="Grimwood J."/>
            <person name="Chapman J.A."/>
            <person name="Shapiro H."/>
            <person name="Aerts A."/>
            <person name="Otillar R.P."/>
            <person name="Terry A.Y."/>
            <person name="Boore J.L."/>
            <person name="Simakov O."/>
            <person name="Marletaz F."/>
            <person name="Cho S.-J."/>
            <person name="Edsinger-Gonzales E."/>
            <person name="Havlak P."/>
            <person name="Kuo D.-H."/>
            <person name="Larsson T."/>
            <person name="Lv J."/>
            <person name="Arendt D."/>
            <person name="Savage R."/>
            <person name="Osoegawa K."/>
            <person name="de Jong P."/>
            <person name="Lindberg D.R."/>
            <person name="Seaver E.C."/>
            <person name="Weisblat D.A."/>
            <person name="Putnam N.H."/>
            <person name="Grigoriev I.V."/>
            <person name="Rokhsar D.S."/>
        </authorList>
    </citation>
    <scope>NUCLEOTIDE SEQUENCE</scope>
    <source>
        <strain evidence="17">I ESC-2004</strain>
    </source>
</reference>
<feature type="domain" description="Ion transport" evidence="13">
    <location>
        <begin position="174"/>
        <end position="435"/>
    </location>
</feature>
<dbReference type="EMBL" id="KB293927">
    <property type="protein sequence ID" value="ELU15234.1"/>
    <property type="molecule type" value="Genomic_DNA"/>
</dbReference>
<dbReference type="AlphaFoldDB" id="R7V9J3"/>
<reference evidence="16" key="3">
    <citation type="submission" date="2015-06" db="UniProtKB">
        <authorList>
            <consortium name="EnsemblMetazoa"/>
        </authorList>
    </citation>
    <scope>IDENTIFICATION</scope>
</reference>
<evidence type="ECO:0000256" key="2">
    <source>
        <dbReference type="ARBA" id="ARBA00022448"/>
    </source>
</evidence>
<dbReference type="STRING" id="283909.R7V9J3"/>
<gene>
    <name evidence="15" type="ORF">CAPTEDRAFT_187221</name>
</gene>
<evidence type="ECO:0000256" key="11">
    <source>
        <dbReference type="ARBA" id="ARBA00023303"/>
    </source>
</evidence>
<dbReference type="OrthoDB" id="10025005at2759"/>
<keyword evidence="17" id="KW-1185">Reference proteome</keyword>
<dbReference type="PRINTS" id="PR01498">
    <property type="entry name" value="SHAWCHANNEL"/>
</dbReference>
<dbReference type="PANTHER" id="PTHR11537:SF254">
    <property type="entry name" value="POTASSIUM VOLTAGE-GATED CHANNEL PROTEIN SHAB"/>
    <property type="match status" value="1"/>
</dbReference>
<feature type="transmembrane region" description="Helical" evidence="12">
    <location>
        <begin position="263"/>
        <end position="285"/>
    </location>
</feature>
<reference evidence="15 17" key="2">
    <citation type="journal article" date="2013" name="Nature">
        <title>Insights into bilaterian evolution from three spiralian genomes.</title>
        <authorList>
            <person name="Simakov O."/>
            <person name="Marletaz F."/>
            <person name="Cho S.J."/>
            <person name="Edsinger-Gonzales E."/>
            <person name="Havlak P."/>
            <person name="Hellsten U."/>
            <person name="Kuo D.H."/>
            <person name="Larsson T."/>
            <person name="Lv J."/>
            <person name="Arendt D."/>
            <person name="Savage R."/>
            <person name="Osoegawa K."/>
            <person name="de Jong P."/>
            <person name="Grimwood J."/>
            <person name="Chapman J.A."/>
            <person name="Shapiro H."/>
            <person name="Aerts A."/>
            <person name="Otillar R.P."/>
            <person name="Terry A.Y."/>
            <person name="Boore J.L."/>
            <person name="Grigoriev I.V."/>
            <person name="Lindberg D.R."/>
            <person name="Seaver E.C."/>
            <person name="Weisblat D.A."/>
            <person name="Putnam N.H."/>
            <person name="Rokhsar D.S."/>
        </authorList>
    </citation>
    <scope>NUCLEOTIDE SEQUENCE</scope>
    <source>
        <strain evidence="15 17">I ESC-2004</strain>
    </source>
</reference>
<dbReference type="Proteomes" id="UP000014760">
    <property type="component" value="Unassembled WGS sequence"/>
</dbReference>
<keyword evidence="3" id="KW-0633">Potassium transport</keyword>
<comment type="subcellular location">
    <subcellularLocation>
        <location evidence="1">Membrane</location>
        <topology evidence="1">Multi-pass membrane protein</topology>
    </subcellularLocation>
</comment>
<dbReference type="SUPFAM" id="SSF54695">
    <property type="entry name" value="POZ domain"/>
    <property type="match status" value="1"/>
</dbReference>
<dbReference type="Gene3D" id="1.20.120.350">
    <property type="entry name" value="Voltage-gated potassium channels. Chain C"/>
    <property type="match status" value="1"/>
</dbReference>
<protein>
    <recommendedName>
        <fullName evidence="18">BTB domain-containing protein</fullName>
    </recommendedName>
</protein>
<dbReference type="GO" id="GO:0008076">
    <property type="term" value="C:voltage-gated potassium channel complex"/>
    <property type="evidence" value="ECO:0007669"/>
    <property type="project" value="InterPro"/>
</dbReference>
<evidence type="ECO:0000313" key="15">
    <source>
        <dbReference type="EMBL" id="ELU15234.1"/>
    </source>
</evidence>
<organism evidence="15">
    <name type="scientific">Capitella teleta</name>
    <name type="common">Polychaete worm</name>
    <dbReference type="NCBI Taxonomy" id="283909"/>
    <lineage>
        <taxon>Eukaryota</taxon>
        <taxon>Metazoa</taxon>
        <taxon>Spiralia</taxon>
        <taxon>Lophotrochozoa</taxon>
        <taxon>Annelida</taxon>
        <taxon>Polychaeta</taxon>
        <taxon>Sedentaria</taxon>
        <taxon>Scolecida</taxon>
        <taxon>Capitellidae</taxon>
        <taxon>Capitella</taxon>
    </lineage>
</organism>
<evidence type="ECO:0000256" key="4">
    <source>
        <dbReference type="ARBA" id="ARBA00022692"/>
    </source>
</evidence>
<keyword evidence="7" id="KW-0630">Potassium</keyword>
<evidence type="ECO:0000256" key="8">
    <source>
        <dbReference type="ARBA" id="ARBA00022989"/>
    </source>
</evidence>
<evidence type="ECO:0000256" key="7">
    <source>
        <dbReference type="ARBA" id="ARBA00022958"/>
    </source>
</evidence>
<keyword evidence="2" id="KW-0813">Transport</keyword>
<keyword evidence="9" id="KW-0406">Ion transport</keyword>
<proteinExistence type="predicted"/>
<dbReference type="InterPro" id="IPR005821">
    <property type="entry name" value="Ion_trans_dom"/>
</dbReference>
<dbReference type="Pfam" id="PF00520">
    <property type="entry name" value="Ion_trans"/>
    <property type="match status" value="1"/>
</dbReference>
<evidence type="ECO:0000256" key="5">
    <source>
        <dbReference type="ARBA" id="ARBA00022826"/>
    </source>
</evidence>
<keyword evidence="10 12" id="KW-0472">Membrane</keyword>
<dbReference type="InterPro" id="IPR003131">
    <property type="entry name" value="T1-type_BTB"/>
</dbReference>
<dbReference type="Gene3D" id="3.30.710.10">
    <property type="entry name" value="Potassium Channel Kv1.1, Chain A"/>
    <property type="match status" value="1"/>
</dbReference>
<keyword evidence="6" id="KW-0851">Voltage-gated channel</keyword>
<dbReference type="GO" id="GO:0001508">
    <property type="term" value="P:action potential"/>
    <property type="evidence" value="ECO:0007669"/>
    <property type="project" value="TreeGrafter"/>
</dbReference>
<dbReference type="FunFam" id="1.10.287.70:FF:000028">
    <property type="entry name" value="potassium voltage-gated channel subfamily D member 3"/>
    <property type="match status" value="1"/>
</dbReference>
<keyword evidence="4 12" id="KW-0812">Transmembrane</keyword>
<dbReference type="InterPro" id="IPR011333">
    <property type="entry name" value="SKP1/BTB/POZ_sf"/>
</dbReference>
<dbReference type="InterPro" id="IPR003968">
    <property type="entry name" value="K_chnl_volt-dep_Kv"/>
</dbReference>
<sequence>MTREDYDFDSNHINDRNNSTISTARRAERVTLNIRGVIYQINTKAIEQQPGTLLADILRNHRGNTIFDDEIFFDRDPFIFNCIMNFYSSGHLHFRHCMCRNEVQNELEYWKIDSTKLAPCCWVWFGQKAATEKKCRAVSQNFTEDKTEQLLPPNGWRIKLYRIMENPNSSRLAYMWSIFILSIIGVSIFGFILESLSSCRVPRKRPIFNETDFRTQHTNTLLINANTSNPHLALTLIDVITNVILTIELVLRFMVTPQKGRFCLNILIVIDILATIPTWLCLILFSNFDHEGHVGWSLLDDYPNAFFAFIVLRSSRLLRVFRLFRLVRTQNTIRIVLLSWKKSYKELLLLCGLLTIISTIYGSLIFFIESSEERFDTIPMGMWWSIITMTTVGYGDEFPVTTGGYIVGILCAVTGLVVVATPIPVIVNNFSSLSEALGINMELAGRDKQIKLKESQDGVSKPAMSVEM</sequence>
<evidence type="ECO:0000256" key="3">
    <source>
        <dbReference type="ARBA" id="ARBA00022538"/>
    </source>
</evidence>
<accession>R7V9J3</accession>
<dbReference type="InterPro" id="IPR028325">
    <property type="entry name" value="VG_K_chnl"/>
</dbReference>
<dbReference type="GO" id="GO:0051260">
    <property type="term" value="P:protein homooligomerization"/>
    <property type="evidence" value="ECO:0007669"/>
    <property type="project" value="InterPro"/>
</dbReference>
<feature type="domain" description="Potassium channel tetramerisation-type BTB" evidence="14">
    <location>
        <begin position="30"/>
        <end position="120"/>
    </location>
</feature>
<dbReference type="InterPro" id="IPR027359">
    <property type="entry name" value="Volt_channel_dom_sf"/>
</dbReference>
<feature type="transmembrane region" description="Helical" evidence="12">
    <location>
        <begin position="347"/>
        <end position="368"/>
    </location>
</feature>
<dbReference type="EnsemblMetazoa" id="CapteT187221">
    <property type="protein sequence ID" value="CapteP187221"/>
    <property type="gene ID" value="CapteG187221"/>
</dbReference>
<feature type="transmembrane region" description="Helical" evidence="12">
    <location>
        <begin position="405"/>
        <end position="427"/>
    </location>
</feature>
<keyword evidence="5" id="KW-0631">Potassium channel</keyword>
<keyword evidence="11" id="KW-0407">Ion channel</keyword>
<feature type="transmembrane region" description="Helical" evidence="12">
    <location>
        <begin position="172"/>
        <end position="193"/>
    </location>
</feature>
<evidence type="ECO:0000313" key="17">
    <source>
        <dbReference type="Proteomes" id="UP000014760"/>
    </source>
</evidence>
<dbReference type="CDD" id="cd18317">
    <property type="entry name" value="BTB_POZ_Kv"/>
    <property type="match status" value="1"/>
</dbReference>
<name>R7V9J3_CAPTE</name>
<feature type="transmembrane region" description="Helical" evidence="12">
    <location>
        <begin position="305"/>
        <end position="327"/>
    </location>
</feature>
<dbReference type="PANTHER" id="PTHR11537">
    <property type="entry name" value="VOLTAGE-GATED POTASSIUM CHANNEL"/>
    <property type="match status" value="1"/>
</dbReference>
<evidence type="ECO:0000256" key="1">
    <source>
        <dbReference type="ARBA" id="ARBA00004141"/>
    </source>
</evidence>
<dbReference type="SUPFAM" id="SSF81324">
    <property type="entry name" value="Voltage-gated potassium channels"/>
    <property type="match status" value="1"/>
</dbReference>
<evidence type="ECO:0000259" key="14">
    <source>
        <dbReference type="Pfam" id="PF02214"/>
    </source>
</evidence>
<dbReference type="PRINTS" id="PR01491">
    <property type="entry name" value="KVCHANNEL"/>
</dbReference>